<organism evidence="1 2">
    <name type="scientific">Xenorhabdus szentirmaii DSM 16338</name>
    <dbReference type="NCBI Taxonomy" id="1427518"/>
    <lineage>
        <taxon>Bacteria</taxon>
        <taxon>Pseudomonadati</taxon>
        <taxon>Pseudomonadota</taxon>
        <taxon>Gammaproteobacteria</taxon>
        <taxon>Enterobacterales</taxon>
        <taxon>Morganellaceae</taxon>
        <taxon>Xenorhabdus</taxon>
    </lineage>
</organism>
<comment type="caution">
    <text evidence="1">The sequence shown here is derived from an EMBL/GenBank/DDBJ whole genome shotgun (WGS) entry which is preliminary data.</text>
</comment>
<keyword evidence="2" id="KW-1185">Reference proteome</keyword>
<reference evidence="1" key="1">
    <citation type="submission" date="2013-11" db="EMBL/GenBank/DDBJ databases">
        <title>Draft genome sequence and annotation of the entomopathogenic bacteria, Xenorhabdus cabanillasi strain JM26 and Xenorhabdus szentirmai strain DSM 16338.</title>
        <authorList>
            <person name="Gualtieri M."/>
            <person name="Ogier J.C."/>
            <person name="Pages S."/>
            <person name="Givaudan A."/>
            <person name="Gaudriault S."/>
        </authorList>
    </citation>
    <scope>NUCLEOTIDE SEQUENCE [LARGE SCALE GENOMIC DNA]</scope>
    <source>
        <strain evidence="1">DSM 16338</strain>
    </source>
</reference>
<protein>
    <submittedName>
        <fullName evidence="1">Uncharacterized protein</fullName>
    </submittedName>
</protein>
<gene>
    <name evidence="1" type="ORF">XSR1_40123</name>
</gene>
<dbReference type="AlphaFoldDB" id="W1J2K9"/>
<name>W1J2K9_9GAMM</name>
<accession>W1J2K9</accession>
<evidence type="ECO:0000313" key="2">
    <source>
        <dbReference type="Proteomes" id="UP000019202"/>
    </source>
</evidence>
<dbReference type="Proteomes" id="UP000019202">
    <property type="component" value="Unassembled WGS sequence"/>
</dbReference>
<dbReference type="EMBL" id="CBXF010000099">
    <property type="protein sequence ID" value="CDL84091.1"/>
    <property type="molecule type" value="Genomic_DNA"/>
</dbReference>
<evidence type="ECO:0000313" key="1">
    <source>
        <dbReference type="EMBL" id="CDL84091.1"/>
    </source>
</evidence>
<sequence>MNEKIFLHHEIVYQLIQENAQIATSSMHIALSIHLLLSRYQ</sequence>
<proteinExistence type="predicted"/>